<dbReference type="AlphaFoldDB" id="A0AAE0W058"/>
<evidence type="ECO:0000256" key="6">
    <source>
        <dbReference type="ARBA" id="ARBA00022568"/>
    </source>
</evidence>
<dbReference type="PANTHER" id="PTHR10846">
    <property type="entry name" value="SODIUM/POTASSIUM/CALCIUM EXCHANGER"/>
    <property type="match status" value="1"/>
</dbReference>
<dbReference type="GO" id="GO:0005886">
    <property type="term" value="C:plasma membrane"/>
    <property type="evidence" value="ECO:0007669"/>
    <property type="project" value="TreeGrafter"/>
</dbReference>
<evidence type="ECO:0000256" key="15">
    <source>
        <dbReference type="ARBA" id="ARBA00023136"/>
    </source>
</evidence>
<comment type="similarity">
    <text evidence="2">Belongs to the Ca(2+):cation antiporter (CaCA) (TC 2.A.19) family. SLC24A subfamily.</text>
</comment>
<evidence type="ECO:0000256" key="10">
    <source>
        <dbReference type="ARBA" id="ARBA00022847"/>
    </source>
</evidence>
<feature type="transmembrane region" description="Helical" evidence="17">
    <location>
        <begin position="467"/>
        <end position="489"/>
    </location>
</feature>
<dbReference type="Pfam" id="PF01699">
    <property type="entry name" value="Na_Ca_ex"/>
    <property type="match status" value="2"/>
</dbReference>
<name>A0AAE0W058_9BIVA</name>
<evidence type="ECO:0000256" key="16">
    <source>
        <dbReference type="ARBA" id="ARBA00023201"/>
    </source>
</evidence>
<dbReference type="Proteomes" id="UP001195483">
    <property type="component" value="Unassembled WGS sequence"/>
</dbReference>
<keyword evidence="4" id="KW-0050">Antiport</keyword>
<keyword evidence="12 17" id="KW-1133">Transmembrane helix</keyword>
<accession>A0AAE0W058</accession>
<evidence type="ECO:0000256" key="4">
    <source>
        <dbReference type="ARBA" id="ARBA00022449"/>
    </source>
</evidence>
<dbReference type="InterPro" id="IPR044880">
    <property type="entry name" value="NCX_ion-bd_dom_sf"/>
</dbReference>
<dbReference type="NCBIfam" id="TIGR00367">
    <property type="entry name" value="calcium/sodium antiporter"/>
    <property type="match status" value="1"/>
</dbReference>
<feature type="transmembrane region" description="Helical" evidence="17">
    <location>
        <begin position="89"/>
        <end position="107"/>
    </location>
</feature>
<dbReference type="InterPro" id="IPR004481">
    <property type="entry name" value="K/Na/Ca-exchanger"/>
</dbReference>
<evidence type="ECO:0000313" key="19">
    <source>
        <dbReference type="EMBL" id="KAK3597133.1"/>
    </source>
</evidence>
<dbReference type="FunFam" id="1.20.1420.30:FF:000009">
    <property type="entry name" value="sodium/potassium/calcium exchanger 5 isoform X2"/>
    <property type="match status" value="1"/>
</dbReference>
<evidence type="ECO:0000256" key="2">
    <source>
        <dbReference type="ARBA" id="ARBA00005364"/>
    </source>
</evidence>
<reference evidence="19" key="1">
    <citation type="journal article" date="2021" name="Genome Biol. Evol.">
        <title>A High-Quality Reference Genome for a Parasitic Bivalve with Doubly Uniparental Inheritance (Bivalvia: Unionida).</title>
        <authorList>
            <person name="Smith C.H."/>
        </authorList>
    </citation>
    <scope>NUCLEOTIDE SEQUENCE</scope>
    <source>
        <strain evidence="19">CHS0354</strain>
    </source>
</reference>
<feature type="transmembrane region" description="Helical" evidence="17">
    <location>
        <begin position="568"/>
        <end position="592"/>
    </location>
</feature>
<keyword evidence="14" id="KW-0406">Ion transport</keyword>
<evidence type="ECO:0000256" key="8">
    <source>
        <dbReference type="ARBA" id="ARBA00022729"/>
    </source>
</evidence>
<dbReference type="GO" id="GO:0008273">
    <property type="term" value="F:calcium, potassium:sodium antiporter activity"/>
    <property type="evidence" value="ECO:0007669"/>
    <property type="project" value="TreeGrafter"/>
</dbReference>
<keyword evidence="10" id="KW-0769">Symport</keyword>
<feature type="transmembrane region" description="Helical" evidence="17">
    <location>
        <begin position="217"/>
        <end position="236"/>
    </location>
</feature>
<keyword evidence="20" id="KW-1185">Reference proteome</keyword>
<keyword evidence="6" id="KW-0109">Calcium transport</keyword>
<dbReference type="PANTHER" id="PTHR10846:SF73">
    <property type="entry name" value="SODIUM_CALCIUM EXCHANGER MEMBRANE REGION DOMAIN-CONTAINING PROTEIN"/>
    <property type="match status" value="1"/>
</dbReference>
<comment type="subcellular location">
    <subcellularLocation>
        <location evidence="1">Membrane</location>
        <topology evidence="1">Multi-pass membrane protein</topology>
    </subcellularLocation>
</comment>
<evidence type="ECO:0000256" key="7">
    <source>
        <dbReference type="ARBA" id="ARBA00022692"/>
    </source>
</evidence>
<evidence type="ECO:0000256" key="17">
    <source>
        <dbReference type="SAM" id="Phobius"/>
    </source>
</evidence>
<comment type="caution">
    <text evidence="19">The sequence shown here is derived from an EMBL/GenBank/DDBJ whole genome shotgun (WGS) entry which is preliminary data.</text>
</comment>
<reference evidence="19" key="3">
    <citation type="submission" date="2023-05" db="EMBL/GenBank/DDBJ databases">
        <authorList>
            <person name="Smith C.H."/>
        </authorList>
    </citation>
    <scope>NUCLEOTIDE SEQUENCE</scope>
    <source>
        <strain evidence="19">CHS0354</strain>
        <tissue evidence="19">Mantle</tissue>
    </source>
</reference>
<dbReference type="GO" id="GO:0015293">
    <property type="term" value="F:symporter activity"/>
    <property type="evidence" value="ECO:0007669"/>
    <property type="project" value="UniProtKB-KW"/>
</dbReference>
<keyword evidence="16" id="KW-0739">Sodium transport</keyword>
<evidence type="ECO:0000313" key="20">
    <source>
        <dbReference type="Proteomes" id="UP001195483"/>
    </source>
</evidence>
<gene>
    <name evidence="19" type="ORF">CHS0354_038052</name>
</gene>
<keyword evidence="5" id="KW-0633">Potassium transport</keyword>
<evidence type="ECO:0000256" key="12">
    <source>
        <dbReference type="ARBA" id="ARBA00022989"/>
    </source>
</evidence>
<feature type="transmembrane region" description="Helical" evidence="17">
    <location>
        <begin position="432"/>
        <end position="455"/>
    </location>
</feature>
<feature type="transmembrane region" description="Helical" evidence="17">
    <location>
        <begin position="158"/>
        <end position="180"/>
    </location>
</feature>
<keyword evidence="3" id="KW-0813">Transport</keyword>
<evidence type="ECO:0000256" key="14">
    <source>
        <dbReference type="ARBA" id="ARBA00023065"/>
    </source>
</evidence>
<dbReference type="GO" id="GO:0005262">
    <property type="term" value="F:calcium channel activity"/>
    <property type="evidence" value="ECO:0007669"/>
    <property type="project" value="TreeGrafter"/>
</dbReference>
<dbReference type="Gene3D" id="1.20.1420.30">
    <property type="entry name" value="NCX, central ion-binding region"/>
    <property type="match status" value="2"/>
</dbReference>
<dbReference type="PRINTS" id="PR01259">
    <property type="entry name" value="NACAEXCHNGR"/>
</dbReference>
<keyword evidence="15 17" id="KW-0472">Membrane</keyword>
<keyword evidence="7 17" id="KW-0812">Transmembrane</keyword>
<feature type="domain" description="Sodium/calcium exchanger membrane region" evidence="18">
    <location>
        <begin position="93"/>
        <end position="234"/>
    </location>
</feature>
<sequence>MDELATSKGFNILMSVLTTSVSPTDNDITTNDEAWVLSRFIQSTLSTTPWNNITSGNISRPVTEICTNPAYSEFPGDAFTVEQRAHGAIIFHILFVIYIFISLAIVCNEYFVSSLDRICEKLGFSEDVAGATFMAAGSSAPELFTAMIGVFVTKGDVGVGTIVGSAVFNILFVIGLCGILVKDAIALSWWPLCRDSICYCIAIIVLVLIVADGVVTWYESLIMLIMYAGYIVMMRFNRTLQSIVTQKMKWLATEKLNINGFLGKSMTKFQGDYEVFENDDVFLKSNQSTNTVGSGTILPVDEYVRNNMPLIGFYGNMFRLLMSRRYRPITRFRFAVRVVILYNLKMKQDTAYIKRQQFKKAAKMSSVRSYTKSVRNWCSMTQEGENFDAWKTKPSFDEGYYNFLAWAMCYPVRTLFYYTIPDCRKERWEKWFLATFFVSVLWIGLLSYIMVWMVTLAGYSFHIPDSVMGITFLAAGTSIPDAMASVFVARQGMGDMAVSNSVGSNVFDILLGLSLPWFLKTAIVSANTTVAINSNGMLYSIILLFLTVIITIGAIHFNGWILNKCVGFICLTVYAVYVVFSIMIECNVFGFVNPPMCST</sequence>
<dbReference type="InterPro" id="IPR004836">
    <property type="entry name" value="Na_Ca_Ex"/>
</dbReference>
<keyword evidence="11" id="KW-0630">Potassium</keyword>
<evidence type="ECO:0000259" key="18">
    <source>
        <dbReference type="Pfam" id="PF01699"/>
    </source>
</evidence>
<dbReference type="GO" id="GO:0006874">
    <property type="term" value="P:intracellular calcium ion homeostasis"/>
    <property type="evidence" value="ECO:0007669"/>
    <property type="project" value="TreeGrafter"/>
</dbReference>
<dbReference type="EMBL" id="JAEAOA010002223">
    <property type="protein sequence ID" value="KAK3597133.1"/>
    <property type="molecule type" value="Genomic_DNA"/>
</dbReference>
<feature type="transmembrane region" description="Helical" evidence="17">
    <location>
        <begin position="539"/>
        <end position="561"/>
    </location>
</feature>
<feature type="transmembrane region" description="Helical" evidence="17">
    <location>
        <begin position="192"/>
        <end position="211"/>
    </location>
</feature>
<proteinExistence type="inferred from homology"/>
<organism evidence="19 20">
    <name type="scientific">Potamilus streckersoni</name>
    <dbReference type="NCBI Taxonomy" id="2493646"/>
    <lineage>
        <taxon>Eukaryota</taxon>
        <taxon>Metazoa</taxon>
        <taxon>Spiralia</taxon>
        <taxon>Lophotrochozoa</taxon>
        <taxon>Mollusca</taxon>
        <taxon>Bivalvia</taxon>
        <taxon>Autobranchia</taxon>
        <taxon>Heteroconchia</taxon>
        <taxon>Palaeoheterodonta</taxon>
        <taxon>Unionida</taxon>
        <taxon>Unionoidea</taxon>
        <taxon>Unionidae</taxon>
        <taxon>Ambleminae</taxon>
        <taxon>Lampsilini</taxon>
        <taxon>Potamilus</taxon>
    </lineage>
</organism>
<evidence type="ECO:0000256" key="5">
    <source>
        <dbReference type="ARBA" id="ARBA00022538"/>
    </source>
</evidence>
<evidence type="ECO:0000256" key="13">
    <source>
        <dbReference type="ARBA" id="ARBA00023053"/>
    </source>
</evidence>
<evidence type="ECO:0000256" key="11">
    <source>
        <dbReference type="ARBA" id="ARBA00022958"/>
    </source>
</evidence>
<feature type="domain" description="Sodium/calcium exchanger membrane region" evidence="18">
    <location>
        <begin position="432"/>
        <end position="583"/>
    </location>
</feature>
<evidence type="ECO:0000256" key="9">
    <source>
        <dbReference type="ARBA" id="ARBA00022837"/>
    </source>
</evidence>
<keyword evidence="13" id="KW-0915">Sodium</keyword>
<dbReference type="FunFam" id="1.20.1420.30:FF:000004">
    <property type="entry name" value="Sodium/potassium/calcium exchanger 2 isoform 1"/>
    <property type="match status" value="1"/>
</dbReference>
<keyword evidence="9" id="KW-0106">Calcium</keyword>
<reference evidence="19" key="2">
    <citation type="journal article" date="2021" name="Genome Biol. Evol.">
        <title>Developing a high-quality reference genome for a parasitic bivalve with doubly uniparental inheritance (Bivalvia: Unionida).</title>
        <authorList>
            <person name="Smith C.H."/>
        </authorList>
    </citation>
    <scope>NUCLEOTIDE SEQUENCE</scope>
    <source>
        <strain evidence="19">CHS0354</strain>
        <tissue evidence="19">Mantle</tissue>
    </source>
</reference>
<evidence type="ECO:0000256" key="3">
    <source>
        <dbReference type="ARBA" id="ARBA00022448"/>
    </source>
</evidence>
<keyword evidence="8" id="KW-0732">Signal</keyword>
<dbReference type="InterPro" id="IPR004837">
    <property type="entry name" value="NaCa_Exmemb"/>
</dbReference>
<protein>
    <recommendedName>
        <fullName evidence="18">Sodium/calcium exchanger membrane region domain-containing protein</fullName>
    </recommendedName>
</protein>
<evidence type="ECO:0000256" key="1">
    <source>
        <dbReference type="ARBA" id="ARBA00004141"/>
    </source>
</evidence>